<comment type="function">
    <text evidence="10">Critical mediator, in cooperation with CASP4, of endoplasmic reticulum-stress induced apoptosis. Required or the activation of CASP4 following endoplasmic reticulum stress.</text>
</comment>
<dbReference type="EMBL" id="WJQU01000001">
    <property type="protein sequence ID" value="KAJ6648346.1"/>
    <property type="molecule type" value="Genomic_DNA"/>
</dbReference>
<dbReference type="PANTHER" id="PTHR13448:SF0">
    <property type="entry name" value="TRANSMEMBRANE PROTEIN 214"/>
    <property type="match status" value="1"/>
</dbReference>
<reference evidence="12" key="1">
    <citation type="submission" date="2022-07" db="EMBL/GenBank/DDBJ databases">
        <authorList>
            <person name="Trinca V."/>
            <person name="Uliana J.V.C."/>
            <person name="Torres T.T."/>
            <person name="Ward R.J."/>
            <person name="Monesi N."/>
        </authorList>
    </citation>
    <scope>NUCLEOTIDE SEQUENCE</scope>
    <source>
        <strain evidence="12">HSMRA1968</strain>
        <tissue evidence="12">Whole embryos</tissue>
    </source>
</reference>
<dbReference type="PANTHER" id="PTHR13448">
    <property type="entry name" value="TRANSMEMBRANE PROTEIN 214"/>
    <property type="match status" value="1"/>
</dbReference>
<keyword evidence="9" id="KW-0325">Glycoprotein</keyword>
<evidence type="ECO:0000256" key="11">
    <source>
        <dbReference type="SAM" id="MobiDB-lite"/>
    </source>
</evidence>
<dbReference type="Proteomes" id="UP001151699">
    <property type="component" value="Chromosome A"/>
</dbReference>
<comment type="subcellular location">
    <subcellularLocation>
        <location evidence="1">Endoplasmic reticulum membrane</location>
        <topology evidence="1">Multi-pass membrane protein</topology>
    </subcellularLocation>
</comment>
<evidence type="ECO:0000313" key="13">
    <source>
        <dbReference type="Proteomes" id="UP001151699"/>
    </source>
</evidence>
<feature type="region of interest" description="Disordered" evidence="11">
    <location>
        <begin position="1"/>
        <end position="29"/>
    </location>
</feature>
<gene>
    <name evidence="12" type="primary">TMEM214</name>
    <name evidence="12" type="ORF">Bhyg_03574</name>
</gene>
<comment type="similarity">
    <text evidence="2">Belongs to the TMEM214 family.</text>
</comment>
<evidence type="ECO:0000256" key="1">
    <source>
        <dbReference type="ARBA" id="ARBA00004477"/>
    </source>
</evidence>
<feature type="region of interest" description="Disordered" evidence="11">
    <location>
        <begin position="50"/>
        <end position="84"/>
    </location>
</feature>
<keyword evidence="8" id="KW-0472">Membrane</keyword>
<name>A0A9Q0NF13_9DIPT</name>
<keyword evidence="6" id="KW-0256">Endoplasmic reticulum</keyword>
<sequence>MSEKWEIVGKGKKSKQQMPLKDGKLDKKSVTKKPTAEEIFDKYALKNIKENKENKKPNGVVKNQKDAKVAQHAASAPPKVKGISVPRKPNTIEAAFEQFNVNRLNAEIEALKVNFPNNHLVWLKGLHSHLNVALNVKNPPLVIDRPIRYPSNIVPAEVKAIIYNLLNEAGPANIQYFFDQSLTTLAVDLSNNVNCIGHNVLLQLIALKWPTVCTQNLAKNAILRNSYQNRSAIGLNLLWALGQGGFSDASVGCRVWQNIMVPVLEMRAYTKWVCEYIHKVLKNAEDDIDLAHNEFLVIYDELVSQRNGLPKDCQKLLSDSASILLSKRISNSSKLLNVFLALFTRLTTAKSNILEPALIECLIKDNECFKIWKKIYAKNFLETKILLSYLAKNWKNLPAAIKQNSSLKDFLGSLELVNLSFEHHLVQEINQLTKTIQVQQEKTQIKAKSCSSCRWLFGSFLLFVVISSLLAYDTHTHGGVFAKSATGKFLQQTGTLPYVEIAWTKTMSTSARGYKWAEKNVPVYVNETCTAIKPYTIFLRDVGIVAWSVVRDRCEAVKLIILDKTPVVVNFIDQYAPGFPSKVQEFSISLWNSICSTSKNLYSSSYEFLMKNVFVGNLSPENLNQAINRTQIAAAEYYSWFHKKVDAYAKIQ</sequence>
<organism evidence="12 13">
    <name type="scientific">Pseudolycoriella hygida</name>
    <dbReference type="NCBI Taxonomy" id="35572"/>
    <lineage>
        <taxon>Eukaryota</taxon>
        <taxon>Metazoa</taxon>
        <taxon>Ecdysozoa</taxon>
        <taxon>Arthropoda</taxon>
        <taxon>Hexapoda</taxon>
        <taxon>Insecta</taxon>
        <taxon>Pterygota</taxon>
        <taxon>Neoptera</taxon>
        <taxon>Endopterygota</taxon>
        <taxon>Diptera</taxon>
        <taxon>Nematocera</taxon>
        <taxon>Sciaroidea</taxon>
        <taxon>Sciaridae</taxon>
        <taxon>Pseudolycoriella</taxon>
    </lineage>
</organism>
<evidence type="ECO:0000256" key="5">
    <source>
        <dbReference type="ARBA" id="ARBA00022703"/>
    </source>
</evidence>
<dbReference type="InterPro" id="IPR019308">
    <property type="entry name" value="TMEM214"/>
</dbReference>
<dbReference type="Pfam" id="PF10151">
    <property type="entry name" value="TMEM214"/>
    <property type="match status" value="1"/>
</dbReference>
<proteinExistence type="inferred from homology"/>
<dbReference type="GO" id="GO:0005789">
    <property type="term" value="C:endoplasmic reticulum membrane"/>
    <property type="evidence" value="ECO:0007669"/>
    <property type="project" value="UniProtKB-SubCell"/>
</dbReference>
<keyword evidence="7" id="KW-1133">Transmembrane helix</keyword>
<evidence type="ECO:0000256" key="7">
    <source>
        <dbReference type="ARBA" id="ARBA00022989"/>
    </source>
</evidence>
<accession>A0A9Q0NF13</accession>
<evidence type="ECO:0000256" key="3">
    <source>
        <dbReference type="ARBA" id="ARBA00011720"/>
    </source>
</evidence>
<comment type="caution">
    <text evidence="12">The sequence shown here is derived from an EMBL/GenBank/DDBJ whole genome shotgun (WGS) entry which is preliminary data.</text>
</comment>
<evidence type="ECO:0000256" key="6">
    <source>
        <dbReference type="ARBA" id="ARBA00022824"/>
    </source>
</evidence>
<keyword evidence="5" id="KW-0053">Apoptosis</keyword>
<comment type="subunit">
    <text evidence="3">Constitutively interacts with CASP4; required for the localization of procaspase 4 to the ER.</text>
</comment>
<dbReference type="AlphaFoldDB" id="A0A9Q0NF13"/>
<evidence type="ECO:0000256" key="8">
    <source>
        <dbReference type="ARBA" id="ARBA00023136"/>
    </source>
</evidence>
<dbReference type="OrthoDB" id="10022292at2759"/>
<dbReference type="GO" id="GO:0005794">
    <property type="term" value="C:Golgi apparatus"/>
    <property type="evidence" value="ECO:0007669"/>
    <property type="project" value="TreeGrafter"/>
</dbReference>
<protein>
    <submittedName>
        <fullName evidence="12">Transmembrane protein</fullName>
    </submittedName>
</protein>
<evidence type="ECO:0000256" key="9">
    <source>
        <dbReference type="ARBA" id="ARBA00023180"/>
    </source>
</evidence>
<evidence type="ECO:0000256" key="4">
    <source>
        <dbReference type="ARBA" id="ARBA00022692"/>
    </source>
</evidence>
<evidence type="ECO:0000256" key="10">
    <source>
        <dbReference type="ARBA" id="ARBA00024938"/>
    </source>
</evidence>
<keyword evidence="13" id="KW-1185">Reference proteome</keyword>
<dbReference type="GO" id="GO:0006915">
    <property type="term" value="P:apoptotic process"/>
    <property type="evidence" value="ECO:0007669"/>
    <property type="project" value="UniProtKB-KW"/>
</dbReference>
<evidence type="ECO:0000313" key="12">
    <source>
        <dbReference type="EMBL" id="KAJ6648346.1"/>
    </source>
</evidence>
<keyword evidence="4 12" id="KW-0812">Transmembrane</keyword>
<evidence type="ECO:0000256" key="2">
    <source>
        <dbReference type="ARBA" id="ARBA00007984"/>
    </source>
</evidence>